<evidence type="ECO:0008006" key="5">
    <source>
        <dbReference type="Google" id="ProtNLM"/>
    </source>
</evidence>
<sequence length="207" mass="23958">MTIQVTPLKQYLENIQVLAPDKTEKQVQELFKTIILENVDFNGNEEMLTYLSDKAPNFEKQHRSRNFIVEETETNNILGFFSLSLKVVDISDLEKSLKKKLVLKGKSPKNIDYLPVLLIGQFGKNTKLNKLSGQELFEIVIQKIEEFRAIVGTQIVFLDSINHPKVIQFYEQFGFVAYSQLIKDDHQVTYQPMALNMSLYKNKNHVT</sequence>
<proteinExistence type="predicted"/>
<dbReference type="Gene3D" id="3.40.630.30">
    <property type="match status" value="1"/>
</dbReference>
<name>S7XF50_STRMT</name>
<dbReference type="PANTHER" id="PTHR36449">
    <property type="entry name" value="ACETYLTRANSFERASE-RELATED"/>
    <property type="match status" value="1"/>
</dbReference>
<dbReference type="Proteomes" id="UP000014973">
    <property type="component" value="Unassembled WGS sequence"/>
</dbReference>
<dbReference type="EMBL" id="ATAB01000009">
    <property type="protein sequence ID" value="EPR94095.1"/>
    <property type="molecule type" value="Genomic_DNA"/>
</dbReference>
<dbReference type="AlphaFoldDB" id="S7XF50"/>
<dbReference type="PATRIC" id="fig|1340486.4.peg.1478"/>
<keyword evidence="1" id="KW-0808">Transferase</keyword>
<reference evidence="3 4" key="1">
    <citation type="submission" date="2013-06" db="EMBL/GenBank/DDBJ databases">
        <title>Genome sequencing of Streptococcus mitis strains.</title>
        <authorList>
            <person name="Ikryannikova L.N."/>
            <person name="Ilina E.N."/>
            <person name="Kostryukova E.S."/>
            <person name="Semashko T.A."/>
            <person name="Savinova T.A."/>
            <person name="Karpova I.Y."/>
            <person name="Larin A.K."/>
            <person name="Ischenko D.S."/>
            <person name="Dubovickaya V.A."/>
            <person name="Sidorenko S.V."/>
            <person name="Govorun V.M."/>
        </authorList>
    </citation>
    <scope>NUCLEOTIDE SEQUENCE [LARGE SCALE GENOMIC DNA]</scope>
    <source>
        <strain evidence="3 4">29/42</strain>
    </source>
</reference>
<protein>
    <recommendedName>
        <fullName evidence="5">Phage protein</fullName>
    </recommendedName>
</protein>
<evidence type="ECO:0000256" key="1">
    <source>
        <dbReference type="ARBA" id="ARBA00022679"/>
    </source>
</evidence>
<evidence type="ECO:0000256" key="2">
    <source>
        <dbReference type="ARBA" id="ARBA00023315"/>
    </source>
</evidence>
<evidence type="ECO:0000313" key="3">
    <source>
        <dbReference type="EMBL" id="EPR94095.1"/>
    </source>
</evidence>
<dbReference type="PANTHER" id="PTHR36449:SF1">
    <property type="entry name" value="ACETYLTRANSFERASE"/>
    <property type="match status" value="1"/>
</dbReference>
<keyword evidence="2" id="KW-0012">Acyltransferase</keyword>
<accession>S7XF50</accession>
<dbReference type="GO" id="GO:0016746">
    <property type="term" value="F:acyltransferase activity"/>
    <property type="evidence" value="ECO:0007669"/>
    <property type="project" value="UniProtKB-KW"/>
</dbReference>
<comment type="caution">
    <text evidence="3">The sequence shown here is derived from an EMBL/GenBank/DDBJ whole genome shotgun (WGS) entry which is preliminary data.</text>
</comment>
<organism evidence="3 4">
    <name type="scientific">Streptococcus mitis 29/42</name>
    <dbReference type="NCBI Taxonomy" id="1340486"/>
    <lineage>
        <taxon>Bacteria</taxon>
        <taxon>Bacillati</taxon>
        <taxon>Bacillota</taxon>
        <taxon>Bacilli</taxon>
        <taxon>Lactobacillales</taxon>
        <taxon>Streptococcaceae</taxon>
        <taxon>Streptococcus</taxon>
        <taxon>Streptococcus mitis group</taxon>
    </lineage>
</organism>
<evidence type="ECO:0000313" key="4">
    <source>
        <dbReference type="Proteomes" id="UP000014973"/>
    </source>
</evidence>
<gene>
    <name evidence="3" type="ORF">M060_06920</name>
</gene>